<dbReference type="SUPFAM" id="SSF46785">
    <property type="entry name" value="Winged helix' DNA-binding domain"/>
    <property type="match status" value="1"/>
</dbReference>
<dbReference type="Pfam" id="PF00392">
    <property type="entry name" value="GntR"/>
    <property type="match status" value="1"/>
</dbReference>
<dbReference type="InterPro" id="IPR000524">
    <property type="entry name" value="Tscrpt_reg_HTH_GntR"/>
</dbReference>
<organism evidence="7 8">
    <name type="scientific">Clostridium magnum DSM 2767</name>
    <dbReference type="NCBI Taxonomy" id="1121326"/>
    <lineage>
        <taxon>Bacteria</taxon>
        <taxon>Bacillati</taxon>
        <taxon>Bacillota</taxon>
        <taxon>Clostridia</taxon>
        <taxon>Eubacteriales</taxon>
        <taxon>Clostridiaceae</taxon>
        <taxon>Clostridium</taxon>
    </lineage>
</organism>
<evidence type="ECO:0000256" key="5">
    <source>
        <dbReference type="ARBA" id="ARBA00023163"/>
    </source>
</evidence>
<dbReference type="PRINTS" id="PR00035">
    <property type="entry name" value="HTHGNTR"/>
</dbReference>
<comment type="similarity">
    <text evidence="1">In the C-terminal section; belongs to the class-I pyridoxal-phosphate-dependent aminotransferase family.</text>
</comment>
<keyword evidence="3" id="KW-0805">Transcription regulation</keyword>
<reference evidence="7 8" key="1">
    <citation type="submission" date="2016-04" db="EMBL/GenBank/DDBJ databases">
        <title>Genome sequence of Clostridium magnum DSM 2767.</title>
        <authorList>
            <person name="Poehlein A."/>
            <person name="Uhlig R."/>
            <person name="Fischer R."/>
            <person name="Bahl H."/>
            <person name="Daniel R."/>
        </authorList>
    </citation>
    <scope>NUCLEOTIDE SEQUENCE [LARGE SCALE GENOMIC DNA]</scope>
    <source>
        <strain evidence="7 8">DSM 2767</strain>
    </source>
</reference>
<dbReference type="Proteomes" id="UP000076603">
    <property type="component" value="Unassembled WGS sequence"/>
</dbReference>
<dbReference type="GO" id="GO:0047536">
    <property type="term" value="F:2-aminoadipate transaminase activity"/>
    <property type="evidence" value="ECO:0007669"/>
    <property type="project" value="UniProtKB-EC"/>
</dbReference>
<dbReference type="PANTHER" id="PTHR46577:SF1">
    <property type="entry name" value="HTH-TYPE TRANSCRIPTIONAL REGULATORY PROTEIN GABR"/>
    <property type="match status" value="1"/>
</dbReference>
<dbReference type="SUPFAM" id="SSF53383">
    <property type="entry name" value="PLP-dependent transferases"/>
    <property type="match status" value="1"/>
</dbReference>
<dbReference type="Gene3D" id="3.90.1150.10">
    <property type="entry name" value="Aspartate Aminotransferase, domain 1"/>
    <property type="match status" value="1"/>
</dbReference>
<dbReference type="Gene3D" id="3.40.640.10">
    <property type="entry name" value="Type I PLP-dependent aspartate aminotransferase-like (Major domain)"/>
    <property type="match status" value="1"/>
</dbReference>
<keyword evidence="5" id="KW-0804">Transcription</keyword>
<dbReference type="PATRIC" id="fig|1121326.3.peg.3804"/>
<keyword evidence="8" id="KW-1185">Reference proteome</keyword>
<evidence type="ECO:0000259" key="6">
    <source>
        <dbReference type="PROSITE" id="PS50949"/>
    </source>
</evidence>
<comment type="caution">
    <text evidence="7">The sequence shown here is derived from an EMBL/GenBank/DDBJ whole genome shotgun (WGS) entry which is preliminary data.</text>
</comment>
<feature type="domain" description="HTH gntR-type" evidence="6">
    <location>
        <begin position="11"/>
        <end position="79"/>
    </location>
</feature>
<evidence type="ECO:0000256" key="3">
    <source>
        <dbReference type="ARBA" id="ARBA00023015"/>
    </source>
</evidence>
<sequence length="481" mass="55063">MFSDIKLDKNMPVYIQIKDYIKGMILRGMLRQNQKLPSTRELSSILKISRNTVICAYEFLEEEGFIYIQKGKGAFVADVQINQQEGWSIEWNSQVNDYAKASEELDIVKHEAKWKKGMISFKSIAPDESLFDVEEFKKSFLNRISIEGEKILNYGYAKGYKPLIEYLLNYMKNKGVDINGKDLLITNGFTEGFDLILASVTEKGDKILCENPTHNTAIKIMRLHGLDIKGIDVDKDGVNLQNLEAQLAENKFKLSYFIPSYHNPTGIIMSAEKRLKLYRILKQYNIPIIEDGFNEELRYSGTHVSPIAALSGEGNSVIYIGSFSKILFPGIRVGWILADKKLIGYLESIKRSRNIHTSFLDQAVFYDYLYGGNFERYIKKARKVYKDKYEFAVECAKKYIPCKEVIGEGGLHIFIKLDNINSREVLEKCCSRGVIFTPGDIFYTDDSGFNTLRLGFSRVSKDEIEKGFKIIGEVVKKSIQY</sequence>
<keyword evidence="7" id="KW-0808">Transferase</keyword>
<protein>
    <submittedName>
        <fullName evidence="7">2-aminoadipate transaminase</fullName>
        <ecNumber evidence="7">2.6.1.39</ecNumber>
    </submittedName>
</protein>
<dbReference type="InterPro" id="IPR036388">
    <property type="entry name" value="WH-like_DNA-bd_sf"/>
</dbReference>
<evidence type="ECO:0000256" key="2">
    <source>
        <dbReference type="ARBA" id="ARBA00022898"/>
    </source>
</evidence>
<dbReference type="SMART" id="SM00345">
    <property type="entry name" value="HTH_GNTR"/>
    <property type="match status" value="1"/>
</dbReference>
<dbReference type="EMBL" id="LWAE01000004">
    <property type="protein sequence ID" value="KZL90849.1"/>
    <property type="molecule type" value="Genomic_DNA"/>
</dbReference>
<dbReference type="InterPro" id="IPR036390">
    <property type="entry name" value="WH_DNA-bd_sf"/>
</dbReference>
<dbReference type="GO" id="GO:0003677">
    <property type="term" value="F:DNA binding"/>
    <property type="evidence" value="ECO:0007669"/>
    <property type="project" value="UniProtKB-KW"/>
</dbReference>
<dbReference type="InterPro" id="IPR015421">
    <property type="entry name" value="PyrdxlP-dep_Trfase_major"/>
</dbReference>
<dbReference type="InterPro" id="IPR051446">
    <property type="entry name" value="HTH_trans_reg/aminotransferase"/>
</dbReference>
<dbReference type="Pfam" id="PF00155">
    <property type="entry name" value="Aminotran_1_2"/>
    <property type="match status" value="1"/>
</dbReference>
<evidence type="ECO:0000256" key="4">
    <source>
        <dbReference type="ARBA" id="ARBA00023125"/>
    </source>
</evidence>
<dbReference type="Gene3D" id="1.10.10.10">
    <property type="entry name" value="Winged helix-like DNA-binding domain superfamily/Winged helix DNA-binding domain"/>
    <property type="match status" value="1"/>
</dbReference>
<dbReference type="OrthoDB" id="9802328at2"/>
<dbReference type="STRING" id="1121326.CLMAG_37600"/>
<gene>
    <name evidence="7" type="primary">lysN_8</name>
    <name evidence="7" type="ORF">CLMAG_37600</name>
</gene>
<dbReference type="InterPro" id="IPR004839">
    <property type="entry name" value="Aminotransferase_I/II_large"/>
</dbReference>
<evidence type="ECO:0000313" key="8">
    <source>
        <dbReference type="Proteomes" id="UP000076603"/>
    </source>
</evidence>
<evidence type="ECO:0000256" key="1">
    <source>
        <dbReference type="ARBA" id="ARBA00005384"/>
    </source>
</evidence>
<proteinExistence type="inferred from homology"/>
<dbReference type="InterPro" id="IPR015424">
    <property type="entry name" value="PyrdxlP-dep_Trfase"/>
</dbReference>
<dbReference type="InterPro" id="IPR015422">
    <property type="entry name" value="PyrdxlP-dep_Trfase_small"/>
</dbReference>
<evidence type="ECO:0000313" key="7">
    <source>
        <dbReference type="EMBL" id="KZL90849.1"/>
    </source>
</evidence>
<keyword evidence="7" id="KW-0032">Aminotransferase</keyword>
<keyword evidence="2" id="KW-0663">Pyridoxal phosphate</keyword>
<name>A0A162S6P6_9CLOT</name>
<dbReference type="AlphaFoldDB" id="A0A162S6P6"/>
<keyword evidence="4" id="KW-0238">DNA-binding</keyword>
<dbReference type="RefSeq" id="WP_139264195.1">
    <property type="nucleotide sequence ID" value="NZ_FQXL01000013.1"/>
</dbReference>
<accession>A0A162S6P6</accession>
<dbReference type="GO" id="GO:0003700">
    <property type="term" value="F:DNA-binding transcription factor activity"/>
    <property type="evidence" value="ECO:0007669"/>
    <property type="project" value="InterPro"/>
</dbReference>
<dbReference type="PANTHER" id="PTHR46577">
    <property type="entry name" value="HTH-TYPE TRANSCRIPTIONAL REGULATORY PROTEIN GABR"/>
    <property type="match status" value="1"/>
</dbReference>
<dbReference type="GO" id="GO:0030170">
    <property type="term" value="F:pyridoxal phosphate binding"/>
    <property type="evidence" value="ECO:0007669"/>
    <property type="project" value="InterPro"/>
</dbReference>
<dbReference type="CDD" id="cd07377">
    <property type="entry name" value="WHTH_GntR"/>
    <property type="match status" value="1"/>
</dbReference>
<dbReference type="PROSITE" id="PS50949">
    <property type="entry name" value="HTH_GNTR"/>
    <property type="match status" value="1"/>
</dbReference>
<dbReference type="CDD" id="cd00609">
    <property type="entry name" value="AAT_like"/>
    <property type="match status" value="1"/>
</dbReference>
<dbReference type="EC" id="2.6.1.39" evidence="7"/>